<keyword evidence="4" id="KW-1003">Cell membrane</keyword>
<dbReference type="SUPFAM" id="SSF55874">
    <property type="entry name" value="ATPase domain of HSP90 chaperone/DNA topoisomerase II/histidine kinase"/>
    <property type="match status" value="1"/>
</dbReference>
<keyword evidence="7 15" id="KW-0812">Transmembrane</keyword>
<keyword evidence="13 15" id="KW-0472">Membrane</keyword>
<dbReference type="STRING" id="1121416.SAMN02745220_02239"/>
<proteinExistence type="predicted"/>
<evidence type="ECO:0000259" key="19">
    <source>
        <dbReference type="PROSITE" id="PS50113"/>
    </source>
</evidence>
<evidence type="ECO:0000256" key="15">
    <source>
        <dbReference type="SAM" id="Phobius"/>
    </source>
</evidence>
<evidence type="ECO:0000256" key="9">
    <source>
        <dbReference type="ARBA" id="ARBA00022777"/>
    </source>
</evidence>
<dbReference type="SMART" id="SM00388">
    <property type="entry name" value="HisKA"/>
    <property type="match status" value="1"/>
</dbReference>
<dbReference type="Pfam" id="PF02518">
    <property type="entry name" value="HATPase_c"/>
    <property type="match status" value="1"/>
</dbReference>
<keyword evidence="9" id="KW-0418">Kinase</keyword>
<evidence type="ECO:0000256" key="7">
    <source>
        <dbReference type="ARBA" id="ARBA00022692"/>
    </source>
</evidence>
<dbReference type="Gene3D" id="3.30.565.10">
    <property type="entry name" value="Histidine kinase-like ATPase, C-terminal domain"/>
    <property type="match status" value="1"/>
</dbReference>
<dbReference type="SMART" id="SM00387">
    <property type="entry name" value="HATPase_c"/>
    <property type="match status" value="1"/>
</dbReference>
<feature type="domain" description="PAS" evidence="18">
    <location>
        <begin position="404"/>
        <end position="448"/>
    </location>
</feature>
<comment type="catalytic activity">
    <reaction evidence="1">
        <text>ATP + protein L-histidine = ADP + protein N-phospho-L-histidine.</text>
        <dbReference type="EC" id="2.7.13.3"/>
    </reaction>
</comment>
<dbReference type="InterPro" id="IPR036890">
    <property type="entry name" value="HATPase_C_sf"/>
</dbReference>
<feature type="domain" description="PAC" evidence="19">
    <location>
        <begin position="469"/>
        <end position="520"/>
    </location>
</feature>
<dbReference type="Pfam" id="PF00512">
    <property type="entry name" value="HisKA"/>
    <property type="match status" value="1"/>
</dbReference>
<dbReference type="InterPro" id="IPR035965">
    <property type="entry name" value="PAS-like_dom_sf"/>
</dbReference>
<dbReference type="InterPro" id="IPR003661">
    <property type="entry name" value="HisK_dim/P_dom"/>
</dbReference>
<evidence type="ECO:0000259" key="16">
    <source>
        <dbReference type="PROSITE" id="PS50109"/>
    </source>
</evidence>
<evidence type="ECO:0000256" key="12">
    <source>
        <dbReference type="ARBA" id="ARBA00023012"/>
    </source>
</evidence>
<evidence type="ECO:0000256" key="6">
    <source>
        <dbReference type="ARBA" id="ARBA00022679"/>
    </source>
</evidence>
<dbReference type="SMART" id="SM00091">
    <property type="entry name" value="PAS"/>
    <property type="match status" value="1"/>
</dbReference>
<dbReference type="EMBL" id="FRFE01000009">
    <property type="protein sequence ID" value="SHO48281.1"/>
    <property type="molecule type" value="Genomic_DNA"/>
</dbReference>
<keyword evidence="6" id="KW-0808">Transferase</keyword>
<dbReference type="Pfam" id="PF08269">
    <property type="entry name" value="dCache_2"/>
    <property type="match status" value="1"/>
</dbReference>
<evidence type="ECO:0000256" key="2">
    <source>
        <dbReference type="ARBA" id="ARBA00004651"/>
    </source>
</evidence>
<dbReference type="AlphaFoldDB" id="A0A1M7Y6Q8"/>
<evidence type="ECO:0000256" key="11">
    <source>
        <dbReference type="ARBA" id="ARBA00022989"/>
    </source>
</evidence>
<dbReference type="Proteomes" id="UP000184603">
    <property type="component" value="Unassembled WGS sequence"/>
</dbReference>
<keyword evidence="11 15" id="KW-1133">Transmembrane helix</keyword>
<evidence type="ECO:0000256" key="5">
    <source>
        <dbReference type="ARBA" id="ARBA00022553"/>
    </source>
</evidence>
<dbReference type="InterPro" id="IPR000700">
    <property type="entry name" value="PAS-assoc_C"/>
</dbReference>
<gene>
    <name evidence="20" type="ORF">SAMN02745220_02239</name>
</gene>
<evidence type="ECO:0000256" key="13">
    <source>
        <dbReference type="ARBA" id="ARBA00023136"/>
    </source>
</evidence>
<dbReference type="PROSITE" id="PS50109">
    <property type="entry name" value="HIS_KIN"/>
    <property type="match status" value="1"/>
</dbReference>
<keyword evidence="10" id="KW-0067">ATP-binding</keyword>
<dbReference type="EC" id="2.7.13.3" evidence="3"/>
<dbReference type="NCBIfam" id="TIGR00229">
    <property type="entry name" value="sensory_box"/>
    <property type="match status" value="1"/>
</dbReference>
<protein>
    <recommendedName>
        <fullName evidence="3">histidine kinase</fullName>
        <ecNumber evidence="3">2.7.13.3</ecNumber>
    </recommendedName>
</protein>
<dbReference type="InterPro" id="IPR004010">
    <property type="entry name" value="Double_Cache_2"/>
</dbReference>
<dbReference type="Gene3D" id="1.10.287.130">
    <property type="match status" value="1"/>
</dbReference>
<dbReference type="InterPro" id="IPR033480">
    <property type="entry name" value="sCache_2"/>
</dbReference>
<evidence type="ECO:0000313" key="20">
    <source>
        <dbReference type="EMBL" id="SHO48281.1"/>
    </source>
</evidence>
<accession>A0A1M7Y6Q8</accession>
<evidence type="ECO:0000256" key="4">
    <source>
        <dbReference type="ARBA" id="ARBA00022475"/>
    </source>
</evidence>
<evidence type="ECO:0000256" key="8">
    <source>
        <dbReference type="ARBA" id="ARBA00022741"/>
    </source>
</evidence>
<dbReference type="GO" id="GO:0000155">
    <property type="term" value="F:phosphorelay sensor kinase activity"/>
    <property type="evidence" value="ECO:0007669"/>
    <property type="project" value="InterPro"/>
</dbReference>
<dbReference type="PANTHER" id="PTHR43065">
    <property type="entry name" value="SENSOR HISTIDINE KINASE"/>
    <property type="match status" value="1"/>
</dbReference>
<evidence type="ECO:0000313" key="21">
    <source>
        <dbReference type="Proteomes" id="UP000184603"/>
    </source>
</evidence>
<dbReference type="Gene3D" id="3.40.50.2300">
    <property type="match status" value="1"/>
</dbReference>
<dbReference type="PROSITE" id="PS50113">
    <property type="entry name" value="PAC"/>
    <property type="match status" value="1"/>
</dbReference>
<feature type="domain" description="Histidine kinase" evidence="16">
    <location>
        <begin position="533"/>
        <end position="757"/>
    </location>
</feature>
<dbReference type="InterPro" id="IPR011006">
    <property type="entry name" value="CheY-like_superfamily"/>
</dbReference>
<sequence length="894" mass="100519">MFVLSSFWLFFDYQAYTIESERLRTKQISEYEDMLKFQVDTIAGNIKRKQSMAEKILKKELQNRTTEAQQIITALFNKNSATLPVATLEKLTRDFLGSIRFNEGRGYYFAINMNGVAELPPPHPEFAGQDLRPIDDGAEKTVVDQMLHIARSSGEGFYQYNWDKPDTPDSRYPKMAHIKYIPELDWIIGTGEYLDDATAELQEEIRKQVEQVHFGKNNENYIFIGTWEGVGITYPAKGKNILETRDVNGLFVVRELIKKAKEGGGFIRYVMPGINDAPQKAKLSYVTAVPEWQWYVGADVYLDEIDSAIAENRQFFKDKMLLHITIMLTVLLVLILIHSLITRLFARNIWKQLDLFSRFFRKASTESVTMDSYVFAYSEFREIGNMANEMLRDRNRILQEISLSRDEWIHTFNAIGDCMMVLDADGRILRANDAAARLYSLSPEDLVDMPFSALCGHNKALEATLIDYQPHTIEMEHEKLGKTFLTSAFPILSKDGGLDRIIHIAHDITEQKQLKEKLTQAQKMEAIGTLAGGIAHDFNNILGAMLGYAELAEQTCQPESTLAEYLNQINKAGERAKHLVGQILVFSRQVETKRVPLQPAPLIKEALKLLRASLPTTITIEQDIDEQAGPILADPTHIHQILMNLGTNALHAMEETGGTLSISLKRKTFSTHDLSQYPNLQPGDFIGLTISDSGTGIAPEIRERIFEPYYTTKETGKGTGMGLAIVHGIVSSYGGFITLTSQPGEGTVFDIYFPSLEMGPEDKIETTPPIALGTERILFVDDEKMLVDMSRVMLEQLGYTVTPFTDSSAAFTAYAKQPDAFDLVITDQTMPGLTGTQLAERILKIHPNQPIILCTGFSELVSEEKAKAMGIRILALKPINMHQLSLLIREALIA</sequence>
<dbReference type="PROSITE" id="PS50112">
    <property type="entry name" value="PAS"/>
    <property type="match status" value="1"/>
</dbReference>
<keyword evidence="12" id="KW-0902">Two-component regulatory system</keyword>
<name>A0A1M7Y6Q8_9BACT</name>
<dbReference type="InterPro" id="IPR013656">
    <property type="entry name" value="PAS_4"/>
</dbReference>
<keyword evidence="8" id="KW-0547">Nucleotide-binding</keyword>
<keyword evidence="5 14" id="KW-0597">Phosphoprotein</keyword>
<dbReference type="SMART" id="SM00448">
    <property type="entry name" value="REC"/>
    <property type="match status" value="1"/>
</dbReference>
<dbReference type="Pfam" id="PF08448">
    <property type="entry name" value="PAS_4"/>
    <property type="match status" value="1"/>
</dbReference>
<evidence type="ECO:0000256" key="10">
    <source>
        <dbReference type="ARBA" id="ARBA00022840"/>
    </source>
</evidence>
<evidence type="ECO:0000256" key="14">
    <source>
        <dbReference type="PROSITE-ProRule" id="PRU00169"/>
    </source>
</evidence>
<comment type="subcellular location">
    <subcellularLocation>
        <location evidence="2">Cell membrane</location>
        <topology evidence="2">Multi-pass membrane protein</topology>
    </subcellularLocation>
</comment>
<evidence type="ECO:0000256" key="3">
    <source>
        <dbReference type="ARBA" id="ARBA00012438"/>
    </source>
</evidence>
<feature type="transmembrane region" description="Helical" evidence="15">
    <location>
        <begin position="320"/>
        <end position="341"/>
    </location>
</feature>
<dbReference type="PROSITE" id="PS50110">
    <property type="entry name" value="RESPONSE_REGULATORY"/>
    <property type="match status" value="1"/>
</dbReference>
<dbReference type="PRINTS" id="PR00344">
    <property type="entry name" value="BCTRLSENSOR"/>
</dbReference>
<dbReference type="InterPro" id="IPR001789">
    <property type="entry name" value="Sig_transdc_resp-reg_receiver"/>
</dbReference>
<feature type="domain" description="Response regulatory" evidence="17">
    <location>
        <begin position="776"/>
        <end position="892"/>
    </location>
</feature>
<dbReference type="SMART" id="SM01049">
    <property type="entry name" value="Cache_2"/>
    <property type="match status" value="2"/>
</dbReference>
<dbReference type="CDD" id="cd00130">
    <property type="entry name" value="PAS"/>
    <property type="match status" value="1"/>
</dbReference>
<reference evidence="20 21" key="1">
    <citation type="submission" date="2016-12" db="EMBL/GenBank/DDBJ databases">
        <authorList>
            <person name="Song W.-J."/>
            <person name="Kurnit D.M."/>
        </authorList>
    </citation>
    <scope>NUCLEOTIDE SEQUENCE [LARGE SCALE GENOMIC DNA]</scope>
    <source>
        <strain evidence="20 21">DSM 18488</strain>
    </source>
</reference>
<dbReference type="CDD" id="cd00082">
    <property type="entry name" value="HisKA"/>
    <property type="match status" value="1"/>
</dbReference>
<dbReference type="Gene3D" id="3.30.450.20">
    <property type="entry name" value="PAS domain"/>
    <property type="match status" value="3"/>
</dbReference>
<dbReference type="GO" id="GO:0005524">
    <property type="term" value="F:ATP binding"/>
    <property type="evidence" value="ECO:0007669"/>
    <property type="project" value="UniProtKB-KW"/>
</dbReference>
<organism evidence="20 21">
    <name type="scientific">Desulfopila aestuarii DSM 18488</name>
    <dbReference type="NCBI Taxonomy" id="1121416"/>
    <lineage>
        <taxon>Bacteria</taxon>
        <taxon>Pseudomonadati</taxon>
        <taxon>Thermodesulfobacteriota</taxon>
        <taxon>Desulfobulbia</taxon>
        <taxon>Desulfobulbales</taxon>
        <taxon>Desulfocapsaceae</taxon>
        <taxon>Desulfopila</taxon>
    </lineage>
</organism>
<dbReference type="InterPro" id="IPR005467">
    <property type="entry name" value="His_kinase_dom"/>
</dbReference>
<dbReference type="InterPro" id="IPR004358">
    <property type="entry name" value="Sig_transdc_His_kin-like_C"/>
</dbReference>
<evidence type="ECO:0000256" key="1">
    <source>
        <dbReference type="ARBA" id="ARBA00000085"/>
    </source>
</evidence>
<dbReference type="SUPFAM" id="SSF47384">
    <property type="entry name" value="Homodimeric domain of signal transducing histidine kinase"/>
    <property type="match status" value="1"/>
</dbReference>
<dbReference type="Pfam" id="PF00072">
    <property type="entry name" value="Response_reg"/>
    <property type="match status" value="1"/>
</dbReference>
<dbReference type="PANTHER" id="PTHR43065:SF46">
    <property type="entry name" value="C4-DICARBOXYLATE TRANSPORT SENSOR PROTEIN DCTB"/>
    <property type="match status" value="1"/>
</dbReference>
<dbReference type="GO" id="GO:0005886">
    <property type="term" value="C:plasma membrane"/>
    <property type="evidence" value="ECO:0007669"/>
    <property type="project" value="UniProtKB-SubCell"/>
</dbReference>
<dbReference type="CDD" id="cd00156">
    <property type="entry name" value="REC"/>
    <property type="match status" value="1"/>
</dbReference>
<dbReference type="InterPro" id="IPR000014">
    <property type="entry name" value="PAS"/>
</dbReference>
<keyword evidence="21" id="KW-1185">Reference proteome</keyword>
<feature type="modified residue" description="4-aspartylphosphate" evidence="14">
    <location>
        <position position="827"/>
    </location>
</feature>
<evidence type="ECO:0000259" key="17">
    <source>
        <dbReference type="PROSITE" id="PS50110"/>
    </source>
</evidence>
<evidence type="ECO:0000259" key="18">
    <source>
        <dbReference type="PROSITE" id="PS50112"/>
    </source>
</evidence>
<dbReference type="SUPFAM" id="SSF55785">
    <property type="entry name" value="PYP-like sensor domain (PAS domain)"/>
    <property type="match status" value="1"/>
</dbReference>
<dbReference type="InterPro" id="IPR036097">
    <property type="entry name" value="HisK_dim/P_sf"/>
</dbReference>
<dbReference type="InterPro" id="IPR003594">
    <property type="entry name" value="HATPase_dom"/>
</dbReference>
<dbReference type="SUPFAM" id="SSF52172">
    <property type="entry name" value="CheY-like"/>
    <property type="match status" value="1"/>
</dbReference>